<dbReference type="Pfam" id="PF00672">
    <property type="entry name" value="HAMP"/>
    <property type="match status" value="1"/>
</dbReference>
<reference evidence="14 15" key="1">
    <citation type="journal article" date="2021" name="bioRxiv">
        <title>Unraveling nitrogen, sulfur and carbon metabolic pathways and microbial community transcriptional responses to substrate deprivation and toxicity stresses in a bioreactor mimicking anoxic brackish coastal sediment conditions.</title>
        <authorList>
            <person name="Martins P.D."/>
            <person name="Echeveste M.J."/>
            <person name="Arshad A."/>
            <person name="Kurth J."/>
            <person name="Ouboter H."/>
            <person name="Jetten M.S.M."/>
            <person name="Welte C.U."/>
        </authorList>
    </citation>
    <scope>NUCLEOTIDE SEQUENCE [LARGE SCALE GENOMIC DNA]</scope>
    <source>
        <strain evidence="14">MAG_38</strain>
    </source>
</reference>
<dbReference type="Pfam" id="PF02518">
    <property type="entry name" value="HATPase_c"/>
    <property type="match status" value="1"/>
</dbReference>
<dbReference type="GO" id="GO:0000155">
    <property type="term" value="F:phosphorelay sensor kinase activity"/>
    <property type="evidence" value="ECO:0007669"/>
    <property type="project" value="InterPro"/>
</dbReference>
<dbReference type="PROSITE" id="PS50885">
    <property type="entry name" value="HAMP"/>
    <property type="match status" value="1"/>
</dbReference>
<feature type="domain" description="Histidine kinase" evidence="12">
    <location>
        <begin position="270"/>
        <end position="479"/>
    </location>
</feature>
<dbReference type="AlphaFoldDB" id="A0AAJ1AKU7"/>
<feature type="coiled-coil region" evidence="10">
    <location>
        <begin position="220"/>
        <end position="254"/>
    </location>
</feature>
<sequence length="480" mass="53121">MRIGTRLVTSLTIAAAIVTSLYLYRQLSAERDALIEQREREIRVMARTLEVAVRNAVRRDQWEDVQELFEEAKGYAGVARVTLFQADGTSLVGGDQEGIEATPTRMEFQEAIRQKKPKSFFDMLKGEQTLHYLRPIRLINRGPAVIEIVYLTSQIEGAYRRRRDEIILAGIAIMVAIAMAFWYLTKRNISTPIQALIEGAAAIGAGELDRRIPITRRDELGRLAAEFNRMTENLKRAREQILEETVKKLELERQLQHSEKLAAVGRLAAGLAHEIGTPLNVISGRAEYLLPELSGGDRRSKSLQIIVEQIGRIRRTVEQLLGYARVHPPHIAPTPLPNILSNVMALLDHELTMGGIRVDLKLPADLPSVAADPDLLQQVFVNLLLNALDAMPAGGDVRVAAEAHKDVIEVRVEDTGCGIPPESLARVFDPFFTTKKVGKGTGLGLSVVYGIVKDHGGTIEVKSEPGVGTTFLIAFPVYRP</sequence>
<dbReference type="PANTHER" id="PTHR43065:SF10">
    <property type="entry name" value="PEROXIDE STRESS-ACTIVATED HISTIDINE KINASE MAK3"/>
    <property type="match status" value="1"/>
</dbReference>
<keyword evidence="6" id="KW-0547">Nucleotide-binding</keyword>
<dbReference type="InterPro" id="IPR003594">
    <property type="entry name" value="HATPase_dom"/>
</dbReference>
<dbReference type="Proteomes" id="UP001197609">
    <property type="component" value="Unassembled WGS sequence"/>
</dbReference>
<keyword evidence="9" id="KW-0902">Two-component regulatory system</keyword>
<dbReference type="InterPro" id="IPR036890">
    <property type="entry name" value="HATPase_C_sf"/>
</dbReference>
<keyword evidence="11" id="KW-0472">Membrane</keyword>
<dbReference type="EMBL" id="JAIOIU010000098">
    <property type="protein sequence ID" value="MBZ0160052.1"/>
    <property type="molecule type" value="Genomic_DNA"/>
</dbReference>
<gene>
    <name evidence="14" type="ORF">K8G79_07955</name>
</gene>
<dbReference type="SMART" id="SM00387">
    <property type="entry name" value="HATPase_c"/>
    <property type="match status" value="1"/>
</dbReference>
<dbReference type="GO" id="GO:0016020">
    <property type="term" value="C:membrane"/>
    <property type="evidence" value="ECO:0007669"/>
    <property type="project" value="UniProtKB-SubCell"/>
</dbReference>
<dbReference type="CDD" id="cd00082">
    <property type="entry name" value="HisKA"/>
    <property type="match status" value="1"/>
</dbReference>
<dbReference type="SUPFAM" id="SSF47384">
    <property type="entry name" value="Homodimeric domain of signal transducing histidine kinase"/>
    <property type="match status" value="1"/>
</dbReference>
<evidence type="ECO:0000256" key="4">
    <source>
        <dbReference type="ARBA" id="ARBA00022553"/>
    </source>
</evidence>
<keyword evidence="11" id="KW-1133">Transmembrane helix</keyword>
<comment type="catalytic activity">
    <reaction evidence="1">
        <text>ATP + protein L-histidine = ADP + protein N-phospho-L-histidine.</text>
        <dbReference type="EC" id="2.7.13.3"/>
    </reaction>
</comment>
<dbReference type="EC" id="2.7.13.3" evidence="3"/>
<name>A0AAJ1AKU7_9BACT</name>
<evidence type="ECO:0000259" key="12">
    <source>
        <dbReference type="PROSITE" id="PS50109"/>
    </source>
</evidence>
<dbReference type="PRINTS" id="PR00344">
    <property type="entry name" value="BCTRLSENSOR"/>
</dbReference>
<keyword evidence="4" id="KW-0597">Phosphoprotein</keyword>
<organism evidence="14 15">
    <name type="scientific">Candidatus Methylomirabilis tolerans</name>
    <dbReference type="NCBI Taxonomy" id="3123416"/>
    <lineage>
        <taxon>Bacteria</taxon>
        <taxon>Candidatus Methylomirabilota</taxon>
        <taxon>Candidatus Methylomirabilia</taxon>
        <taxon>Candidatus Methylomirabilales</taxon>
        <taxon>Candidatus Methylomirabilaceae</taxon>
        <taxon>Candidatus Methylomirabilis</taxon>
    </lineage>
</organism>
<keyword evidence="11" id="KW-0812">Transmembrane</keyword>
<dbReference type="InterPro" id="IPR036097">
    <property type="entry name" value="HisK_dim/P_sf"/>
</dbReference>
<comment type="caution">
    <text evidence="14">The sequence shown here is derived from an EMBL/GenBank/DDBJ whole genome shotgun (WGS) entry which is preliminary data.</text>
</comment>
<keyword evidence="8" id="KW-0067">ATP-binding</keyword>
<keyword evidence="7" id="KW-0418">Kinase</keyword>
<evidence type="ECO:0000256" key="3">
    <source>
        <dbReference type="ARBA" id="ARBA00012438"/>
    </source>
</evidence>
<comment type="subcellular location">
    <subcellularLocation>
        <location evidence="2">Membrane</location>
    </subcellularLocation>
</comment>
<feature type="domain" description="HAMP" evidence="13">
    <location>
        <begin position="187"/>
        <end position="239"/>
    </location>
</feature>
<dbReference type="InterPro" id="IPR004358">
    <property type="entry name" value="Sig_transdc_His_kin-like_C"/>
</dbReference>
<evidence type="ECO:0000259" key="13">
    <source>
        <dbReference type="PROSITE" id="PS50885"/>
    </source>
</evidence>
<dbReference type="GO" id="GO:0005524">
    <property type="term" value="F:ATP binding"/>
    <property type="evidence" value="ECO:0007669"/>
    <property type="project" value="UniProtKB-KW"/>
</dbReference>
<dbReference type="InterPro" id="IPR005467">
    <property type="entry name" value="His_kinase_dom"/>
</dbReference>
<evidence type="ECO:0000313" key="14">
    <source>
        <dbReference type="EMBL" id="MBZ0160052.1"/>
    </source>
</evidence>
<dbReference type="Gene3D" id="6.10.340.10">
    <property type="match status" value="1"/>
</dbReference>
<evidence type="ECO:0000256" key="7">
    <source>
        <dbReference type="ARBA" id="ARBA00022777"/>
    </source>
</evidence>
<evidence type="ECO:0000313" key="15">
    <source>
        <dbReference type="Proteomes" id="UP001197609"/>
    </source>
</evidence>
<evidence type="ECO:0000256" key="2">
    <source>
        <dbReference type="ARBA" id="ARBA00004370"/>
    </source>
</evidence>
<dbReference type="SMART" id="SM00304">
    <property type="entry name" value="HAMP"/>
    <property type="match status" value="1"/>
</dbReference>
<dbReference type="SUPFAM" id="SSF55874">
    <property type="entry name" value="ATPase domain of HSP90 chaperone/DNA topoisomerase II/histidine kinase"/>
    <property type="match status" value="1"/>
</dbReference>
<evidence type="ECO:0000256" key="6">
    <source>
        <dbReference type="ARBA" id="ARBA00022741"/>
    </source>
</evidence>
<dbReference type="PROSITE" id="PS50109">
    <property type="entry name" value="HIS_KIN"/>
    <property type="match status" value="1"/>
</dbReference>
<evidence type="ECO:0000256" key="11">
    <source>
        <dbReference type="SAM" id="Phobius"/>
    </source>
</evidence>
<dbReference type="SUPFAM" id="SSF158472">
    <property type="entry name" value="HAMP domain-like"/>
    <property type="match status" value="1"/>
</dbReference>
<dbReference type="CDD" id="cd06225">
    <property type="entry name" value="HAMP"/>
    <property type="match status" value="1"/>
</dbReference>
<evidence type="ECO:0000256" key="5">
    <source>
        <dbReference type="ARBA" id="ARBA00022679"/>
    </source>
</evidence>
<dbReference type="SMART" id="SM00388">
    <property type="entry name" value="HisKA"/>
    <property type="match status" value="1"/>
</dbReference>
<proteinExistence type="predicted"/>
<keyword evidence="5" id="KW-0808">Transferase</keyword>
<feature type="transmembrane region" description="Helical" evidence="11">
    <location>
        <begin position="6"/>
        <end position="24"/>
    </location>
</feature>
<dbReference type="InterPro" id="IPR003661">
    <property type="entry name" value="HisK_dim/P_dom"/>
</dbReference>
<evidence type="ECO:0000256" key="10">
    <source>
        <dbReference type="SAM" id="Coils"/>
    </source>
</evidence>
<dbReference type="Gene3D" id="1.10.287.130">
    <property type="match status" value="1"/>
</dbReference>
<dbReference type="InterPro" id="IPR003660">
    <property type="entry name" value="HAMP_dom"/>
</dbReference>
<evidence type="ECO:0000256" key="9">
    <source>
        <dbReference type="ARBA" id="ARBA00023012"/>
    </source>
</evidence>
<feature type="transmembrane region" description="Helical" evidence="11">
    <location>
        <begin position="166"/>
        <end position="184"/>
    </location>
</feature>
<dbReference type="Pfam" id="PF00512">
    <property type="entry name" value="HisKA"/>
    <property type="match status" value="1"/>
</dbReference>
<dbReference type="Gene3D" id="3.30.450.290">
    <property type="match status" value="1"/>
</dbReference>
<evidence type="ECO:0000256" key="8">
    <source>
        <dbReference type="ARBA" id="ARBA00022840"/>
    </source>
</evidence>
<evidence type="ECO:0000256" key="1">
    <source>
        <dbReference type="ARBA" id="ARBA00000085"/>
    </source>
</evidence>
<keyword evidence="10" id="KW-0175">Coiled coil</keyword>
<dbReference type="PANTHER" id="PTHR43065">
    <property type="entry name" value="SENSOR HISTIDINE KINASE"/>
    <property type="match status" value="1"/>
</dbReference>
<accession>A0AAJ1AKU7</accession>
<protein>
    <recommendedName>
        <fullName evidence="3">histidine kinase</fullName>
        <ecNumber evidence="3">2.7.13.3</ecNumber>
    </recommendedName>
</protein>
<dbReference type="Gene3D" id="3.30.565.10">
    <property type="entry name" value="Histidine kinase-like ATPase, C-terminal domain"/>
    <property type="match status" value="1"/>
</dbReference>